<accession>A0A2S5E4F1</accession>
<evidence type="ECO:0000313" key="1">
    <source>
        <dbReference type="EMBL" id="POZ86199.1"/>
    </source>
</evidence>
<protein>
    <submittedName>
        <fullName evidence="1">Uncharacterized protein</fullName>
    </submittedName>
</protein>
<dbReference type="AlphaFoldDB" id="A0A2S5E4F1"/>
<reference evidence="1 2" key="1">
    <citation type="submission" date="2018-01" db="EMBL/GenBank/DDBJ databases">
        <title>Successful Treatment of Persistent Burkholderia cepacia Bacteremia with Ceftazidime-Avibactam.</title>
        <authorList>
            <person name="Tamma P."/>
            <person name="Fan Y."/>
            <person name="Bergman Y."/>
            <person name="Sick-Samuels A."/>
            <person name="Hsu A."/>
            <person name="Timp W."/>
            <person name="Simner P."/>
        </authorList>
    </citation>
    <scope>NUCLEOTIDE SEQUENCE [LARGE SCALE GENOMIC DNA]</scope>
    <source>
        <strain evidence="1 2">170816</strain>
    </source>
</reference>
<dbReference type="Gene3D" id="3.20.20.140">
    <property type="entry name" value="Metal-dependent hydrolases"/>
    <property type="match status" value="1"/>
</dbReference>
<dbReference type="EMBL" id="PQVP01000001">
    <property type="protein sequence ID" value="POZ86199.1"/>
    <property type="molecule type" value="Genomic_DNA"/>
</dbReference>
<name>A0A2S5E4F1_9BURK</name>
<gene>
    <name evidence="1" type="ORF">C3743_06760</name>
</gene>
<dbReference type="Proteomes" id="UP000238655">
    <property type="component" value="Chromosome 2"/>
</dbReference>
<sequence>MLITPGLHPELVEQRAGELPQLLKQIEKAMAIGEVGMDGSYRFKSSLSSHGEDVCGLNRLSLTNGEGCPASTLDSSSDLALSRHRVVFGSALAAMEVSDFGHRT</sequence>
<evidence type="ECO:0000313" key="2">
    <source>
        <dbReference type="Proteomes" id="UP000238655"/>
    </source>
</evidence>
<comment type="caution">
    <text evidence="1">The sequence shown here is derived from an EMBL/GenBank/DDBJ whole genome shotgun (WGS) entry which is preliminary data.</text>
</comment>
<dbReference type="RefSeq" id="WP_089463447.1">
    <property type="nucleotide sequence ID" value="NZ_CM009576.1"/>
</dbReference>
<organism evidence="1 2">
    <name type="scientific">Burkholderia contaminans</name>
    <dbReference type="NCBI Taxonomy" id="488447"/>
    <lineage>
        <taxon>Bacteria</taxon>
        <taxon>Pseudomonadati</taxon>
        <taxon>Pseudomonadota</taxon>
        <taxon>Betaproteobacteria</taxon>
        <taxon>Burkholderiales</taxon>
        <taxon>Burkholderiaceae</taxon>
        <taxon>Burkholderia</taxon>
        <taxon>Burkholderia cepacia complex</taxon>
    </lineage>
</organism>
<proteinExistence type="predicted"/>